<feature type="domain" description="VWFC" evidence="4">
    <location>
        <begin position="101"/>
        <end position="168"/>
    </location>
</feature>
<dbReference type="SMART" id="SM00215">
    <property type="entry name" value="VWC_out"/>
    <property type="match status" value="2"/>
</dbReference>
<dbReference type="Proteomes" id="UP001162480">
    <property type="component" value="Chromosome 27"/>
</dbReference>
<protein>
    <submittedName>
        <fullName evidence="5">Kielin chordin</fullName>
    </submittedName>
</protein>
<dbReference type="Pfam" id="PF05375">
    <property type="entry name" value="Pacifastin_I"/>
    <property type="match status" value="3"/>
</dbReference>
<gene>
    <name evidence="5" type="ORF">OCTVUL_1B019481</name>
</gene>
<keyword evidence="3" id="KW-0732">Signal</keyword>
<dbReference type="InterPro" id="IPR001007">
    <property type="entry name" value="VWF_dom"/>
</dbReference>
<dbReference type="Gene3D" id="6.20.200.20">
    <property type="match status" value="1"/>
</dbReference>
<dbReference type="InterPro" id="IPR008037">
    <property type="entry name" value="Pacifastin_dom"/>
</dbReference>
<evidence type="ECO:0000313" key="6">
    <source>
        <dbReference type="Proteomes" id="UP001162480"/>
    </source>
</evidence>
<dbReference type="PANTHER" id="PTHR46698">
    <property type="entry name" value="CROSSVEINLESS 2"/>
    <property type="match status" value="1"/>
</dbReference>
<evidence type="ECO:0000256" key="1">
    <source>
        <dbReference type="ARBA" id="ARBA00004613"/>
    </source>
</evidence>
<dbReference type="AlphaFoldDB" id="A0AA36BXP6"/>
<sequence length="209" mass="23558">MTICGTDSSDCLTPGDMLYQKTASIGEIRRFFGLFQWNEYKLLASSSKYAVEACSYKGKYYKIGESFYDDCNNCFCGDSDMVQCTFMFCSKRDLGKKEGCSYKGKEYKVGASFYDDCNTCRCSGNDVVACTKMLCPVDYKGTEEVCVYKEQVYKVGASFKDRCNTCFCDTKNRVSCTKVLCPTTNEDIAKLRLHLTNEKIVTLSAPKKD</sequence>
<feature type="domain" description="VWFC" evidence="4">
    <location>
        <begin position="54"/>
        <end position="100"/>
    </location>
</feature>
<dbReference type="InterPro" id="IPR052424">
    <property type="entry name" value="Kielin_Chordin-BMP_Reg"/>
</dbReference>
<reference evidence="5" key="1">
    <citation type="submission" date="2023-08" db="EMBL/GenBank/DDBJ databases">
        <authorList>
            <person name="Alioto T."/>
            <person name="Alioto T."/>
            <person name="Gomez Garrido J."/>
        </authorList>
    </citation>
    <scope>NUCLEOTIDE SEQUENCE</scope>
</reference>
<dbReference type="GO" id="GO:0030414">
    <property type="term" value="F:peptidase inhibitor activity"/>
    <property type="evidence" value="ECO:0007669"/>
    <property type="project" value="InterPro"/>
</dbReference>
<dbReference type="GO" id="GO:0005576">
    <property type="term" value="C:extracellular region"/>
    <property type="evidence" value="ECO:0007669"/>
    <property type="project" value="UniProtKB-SubCell"/>
</dbReference>
<proteinExistence type="predicted"/>
<keyword evidence="6" id="KW-1185">Reference proteome</keyword>
<evidence type="ECO:0000256" key="2">
    <source>
        <dbReference type="ARBA" id="ARBA00022525"/>
    </source>
</evidence>
<organism evidence="5 6">
    <name type="scientific">Octopus vulgaris</name>
    <name type="common">Common octopus</name>
    <dbReference type="NCBI Taxonomy" id="6645"/>
    <lineage>
        <taxon>Eukaryota</taxon>
        <taxon>Metazoa</taxon>
        <taxon>Spiralia</taxon>
        <taxon>Lophotrochozoa</taxon>
        <taxon>Mollusca</taxon>
        <taxon>Cephalopoda</taxon>
        <taxon>Coleoidea</taxon>
        <taxon>Octopodiformes</taxon>
        <taxon>Octopoda</taxon>
        <taxon>Incirrata</taxon>
        <taxon>Octopodidae</taxon>
        <taxon>Octopus</taxon>
    </lineage>
</organism>
<accession>A0AA36BXP6</accession>
<keyword evidence="2" id="KW-0964">Secreted</keyword>
<dbReference type="EMBL" id="OX597840">
    <property type="protein sequence ID" value="CAI9741642.1"/>
    <property type="molecule type" value="Genomic_DNA"/>
</dbReference>
<evidence type="ECO:0000256" key="3">
    <source>
        <dbReference type="ARBA" id="ARBA00022729"/>
    </source>
</evidence>
<name>A0AA36BXP6_OCTVU</name>
<comment type="subcellular location">
    <subcellularLocation>
        <location evidence="1">Secreted</location>
    </subcellularLocation>
</comment>
<dbReference type="Gene3D" id="2.10.70.10">
    <property type="entry name" value="Complement Module, domain 1"/>
    <property type="match status" value="1"/>
</dbReference>
<dbReference type="PANTHER" id="PTHR46698:SF4">
    <property type="entry name" value="CROSSVEINLESS 2"/>
    <property type="match status" value="1"/>
</dbReference>
<dbReference type="SUPFAM" id="SSF57603">
    <property type="entry name" value="FnI-like domain"/>
    <property type="match status" value="3"/>
</dbReference>
<evidence type="ECO:0000259" key="4">
    <source>
        <dbReference type="SMART" id="SM00215"/>
    </source>
</evidence>
<evidence type="ECO:0000313" key="5">
    <source>
        <dbReference type="EMBL" id="CAI9741642.1"/>
    </source>
</evidence>